<dbReference type="Pfam" id="PF01541">
    <property type="entry name" value="GIY-YIG"/>
    <property type="match status" value="1"/>
</dbReference>
<dbReference type="PROSITE" id="PS50164">
    <property type="entry name" value="GIY_YIG"/>
    <property type="match status" value="1"/>
</dbReference>
<dbReference type="Gene3D" id="3.40.1440.10">
    <property type="entry name" value="GIY-YIG endonuclease"/>
    <property type="match status" value="1"/>
</dbReference>
<feature type="domain" description="GIY-YIG" evidence="3">
    <location>
        <begin position="3"/>
        <end position="80"/>
    </location>
</feature>
<evidence type="ECO:0000313" key="4">
    <source>
        <dbReference type="EMBL" id="PZF72485.1"/>
    </source>
</evidence>
<dbReference type="CDD" id="cd10448">
    <property type="entry name" value="GIY-YIG_unchar_3"/>
    <property type="match status" value="1"/>
</dbReference>
<reference evidence="4 5" key="1">
    <citation type="submission" date="2018-06" db="EMBL/GenBank/DDBJ databases">
        <title>Mucibacter soli gen. nov., sp. nov., a new member of the family Chitinophagaceae producing mucin.</title>
        <authorList>
            <person name="Kim M.-K."/>
            <person name="Park S."/>
            <person name="Kim T.-S."/>
            <person name="Joung Y."/>
            <person name="Han J.-H."/>
            <person name="Kim S.B."/>
        </authorList>
    </citation>
    <scope>NUCLEOTIDE SEQUENCE [LARGE SCALE GENOMIC DNA]</scope>
    <source>
        <strain evidence="4 5">R1-15</strain>
    </source>
</reference>
<protein>
    <submittedName>
        <fullName evidence="4">GIY-YIG nuclease family protein</fullName>
    </submittedName>
</protein>
<dbReference type="PANTHER" id="PTHR34477">
    <property type="entry name" value="UPF0213 PROTEIN YHBQ"/>
    <property type="match status" value="1"/>
</dbReference>
<keyword evidence="2" id="KW-1133">Transmembrane helix</keyword>
<dbReference type="Proteomes" id="UP000248745">
    <property type="component" value="Unassembled WGS sequence"/>
</dbReference>
<keyword evidence="2" id="KW-0812">Transmembrane</keyword>
<comment type="similarity">
    <text evidence="1">Belongs to the UPF0213 family.</text>
</comment>
<proteinExistence type="inferred from homology"/>
<keyword evidence="2" id="KW-0472">Membrane</keyword>
<dbReference type="InterPro" id="IPR035901">
    <property type="entry name" value="GIY-YIG_endonuc_sf"/>
</dbReference>
<dbReference type="SUPFAM" id="SSF82771">
    <property type="entry name" value="GIY-YIG endonuclease"/>
    <property type="match status" value="1"/>
</dbReference>
<dbReference type="PANTHER" id="PTHR34477:SF5">
    <property type="entry name" value="BSL5627 PROTEIN"/>
    <property type="match status" value="1"/>
</dbReference>
<dbReference type="AlphaFoldDB" id="A0A2W2AAS1"/>
<comment type="caution">
    <text evidence="4">The sequence shown here is derived from an EMBL/GenBank/DDBJ whole genome shotgun (WGS) entry which is preliminary data.</text>
</comment>
<organism evidence="4 5">
    <name type="scientific">Taibaiella soli</name>
    <dbReference type="NCBI Taxonomy" id="1649169"/>
    <lineage>
        <taxon>Bacteria</taxon>
        <taxon>Pseudomonadati</taxon>
        <taxon>Bacteroidota</taxon>
        <taxon>Chitinophagia</taxon>
        <taxon>Chitinophagales</taxon>
        <taxon>Chitinophagaceae</taxon>
        <taxon>Taibaiella</taxon>
    </lineage>
</organism>
<evidence type="ECO:0000313" key="5">
    <source>
        <dbReference type="Proteomes" id="UP000248745"/>
    </source>
</evidence>
<accession>A0A2W2AAS1</accession>
<sequence>MQKAGFVYIMTTITNSVLYVGVTSTLSQRVWQHRTKYYPNCFTAKYNCVKLVYYYRFDTIAEAIAGEKRLKSRSRAFKIVLIKKRNPDWKDLWEEINE</sequence>
<dbReference type="EMBL" id="QKTW01000017">
    <property type="protein sequence ID" value="PZF72485.1"/>
    <property type="molecule type" value="Genomic_DNA"/>
</dbReference>
<dbReference type="InterPro" id="IPR050190">
    <property type="entry name" value="UPF0213_domain"/>
</dbReference>
<gene>
    <name evidence="4" type="ORF">DN068_11510</name>
</gene>
<evidence type="ECO:0000259" key="3">
    <source>
        <dbReference type="PROSITE" id="PS50164"/>
    </source>
</evidence>
<evidence type="ECO:0000256" key="2">
    <source>
        <dbReference type="SAM" id="Phobius"/>
    </source>
</evidence>
<evidence type="ECO:0000256" key="1">
    <source>
        <dbReference type="ARBA" id="ARBA00007435"/>
    </source>
</evidence>
<dbReference type="RefSeq" id="WP_110999075.1">
    <property type="nucleotide sequence ID" value="NZ_QKTW01000017.1"/>
</dbReference>
<dbReference type="InterPro" id="IPR000305">
    <property type="entry name" value="GIY-YIG_endonuc"/>
</dbReference>
<dbReference type="OrthoDB" id="1495241at2"/>
<name>A0A2W2AAS1_9BACT</name>
<feature type="transmembrane region" description="Helical" evidence="2">
    <location>
        <begin position="6"/>
        <end position="26"/>
    </location>
</feature>
<keyword evidence="5" id="KW-1185">Reference proteome</keyword>